<dbReference type="Pfam" id="PF12796">
    <property type="entry name" value="Ank_2"/>
    <property type="match status" value="1"/>
</dbReference>
<keyword evidence="8" id="KW-0800">Toxin</keyword>
<dbReference type="SUPFAM" id="SSF52540">
    <property type="entry name" value="P-loop containing nucleoside triphosphate hydrolases"/>
    <property type="match status" value="1"/>
</dbReference>
<dbReference type="AlphaFoldDB" id="A0AAV6VCA9"/>
<dbReference type="InterPro" id="IPR036770">
    <property type="entry name" value="Ankyrin_rpt-contain_sf"/>
</dbReference>
<feature type="compositionally biased region" description="Polar residues" evidence="20">
    <location>
        <begin position="454"/>
        <end position="466"/>
    </location>
</feature>
<feature type="region of interest" description="Disordered" evidence="20">
    <location>
        <begin position="445"/>
        <end position="466"/>
    </location>
</feature>
<dbReference type="InterPro" id="IPR037278">
    <property type="entry name" value="ARFGAP/RecO"/>
</dbReference>
<keyword evidence="9" id="KW-0528">Neurotoxin</keyword>
<keyword evidence="4" id="KW-0343">GTPase activation</keyword>
<dbReference type="SMART" id="SM00233">
    <property type="entry name" value="PH"/>
    <property type="match status" value="1"/>
</dbReference>
<evidence type="ECO:0000256" key="13">
    <source>
        <dbReference type="ARBA" id="ARBA00022833"/>
    </source>
</evidence>
<dbReference type="GO" id="GO:0008270">
    <property type="term" value="F:zinc ion binding"/>
    <property type="evidence" value="ECO:0007669"/>
    <property type="project" value="UniProtKB-KW"/>
</dbReference>
<dbReference type="SUPFAM" id="SSF50729">
    <property type="entry name" value="PH domain-like"/>
    <property type="match status" value="1"/>
</dbReference>
<dbReference type="SMART" id="SM00173">
    <property type="entry name" value="RAS"/>
    <property type="match status" value="1"/>
</dbReference>
<keyword evidence="24" id="KW-1185">Reference proteome</keyword>
<evidence type="ECO:0000313" key="23">
    <source>
        <dbReference type="EMBL" id="KAG8194400.1"/>
    </source>
</evidence>
<dbReference type="SUPFAM" id="SSF57863">
    <property type="entry name" value="ArfGap/RecO-like zinc finger"/>
    <property type="match status" value="1"/>
</dbReference>
<dbReference type="Gene3D" id="2.30.29.30">
    <property type="entry name" value="Pleckstrin-homology domain (PH domain)/Phosphotyrosine-binding domain (PTB)"/>
    <property type="match status" value="1"/>
</dbReference>
<feature type="compositionally biased region" description="Basic and acidic residues" evidence="20">
    <location>
        <begin position="315"/>
        <end position="325"/>
    </location>
</feature>
<dbReference type="GO" id="GO:0044218">
    <property type="term" value="C:other organism cell membrane"/>
    <property type="evidence" value="ECO:0007669"/>
    <property type="project" value="UniProtKB-KW"/>
</dbReference>
<dbReference type="SMART" id="SM00105">
    <property type="entry name" value="ArfGap"/>
    <property type="match status" value="1"/>
</dbReference>
<dbReference type="InterPro" id="IPR001164">
    <property type="entry name" value="ArfGAP_dom"/>
</dbReference>
<keyword evidence="12 19" id="KW-0863">Zinc-finger</keyword>
<gene>
    <name evidence="23" type="ORF">JTE90_011012</name>
</gene>
<evidence type="ECO:0000256" key="4">
    <source>
        <dbReference type="ARBA" id="ARBA00022468"/>
    </source>
</evidence>
<evidence type="ECO:0000256" key="7">
    <source>
        <dbReference type="ARBA" id="ARBA00022537"/>
    </source>
</evidence>
<evidence type="ECO:0000256" key="15">
    <source>
        <dbReference type="ARBA" id="ARBA00023043"/>
    </source>
</evidence>
<evidence type="ECO:0000256" key="19">
    <source>
        <dbReference type="PROSITE-ProRule" id="PRU00288"/>
    </source>
</evidence>
<evidence type="ECO:0000256" key="11">
    <source>
        <dbReference type="ARBA" id="ARBA00022741"/>
    </source>
</evidence>
<sequence length="843" mass="93055">MSNRPHVHASYSNSIAIRQEIQRFESVHPSIYAIYDHLELMPDPLLAQQIREHVVCIEDSFVNSQEWTLSRSVPDLRLGIVGSLSSGKSALVHRYLTGSYMQDESPEGGRFKKEVVIEGQSYLLLIRDEGGPPEIQFSCWVDAVIYVFSLENEPSFNAIYSYYTKMSHYRSPGEVPLILVGTQDAISESNPRVIDDSRARKLANDLKRCSYYETCATYGLNVERVFQDACQKIVQQKMAGISSRPSTPSHPVRCSSYVSNTPAGPGSSNNGYHPPTTAGNNTLSAVTASPSHLSHINTSHTLKECRNDGSSISTKETKEKSERNLGIDVLVSNTLAANKESKDLPTPCSTPTTSRKTRRRSNLFPPLKKGEDDKKSKNGEVGSGRVIPLRQGYLYKRSCKALNKEWKKKYVTLTSDGRLTYHPSLHDYMDNVHGKEIPLMHTTVKIPGQKPRGSRTQGTSNSASSHQVNELASELNNLSVAGGVLNGSEMHLIPAVPNTNPLLSRLDTPIVKKRHRRMKSTGLRNMDAVDDSDDHEFIIVSLDNKQWHFEASSSDDREAWITAIEQQILTSLQGNESCKTKSGRTGPSVDQASIQSIKNIIPGNTHCIDCDAPNPDWASLNIGALMCIECSGIHRNLGSHISRVRSLDLDEWLPEHVSVMMALGNTLANSIWEGNTRGRAKPTPNSSREEKERWIRAKYEFKEFLTPITSSLPVATQLVEAVLKNDLRAVALVLAHATPEHVNQPISAKDPRTVLHLAAAVGSLPITQLLIWNNANVKITDSDGKTALTFAKNGGYIDVHDLLVHSGCPDSNPSVPTSTLPRRRGSLSKKSTEVFDKLPASII</sequence>
<dbReference type="InterPro" id="IPR027417">
    <property type="entry name" value="P-loop_NTPase"/>
</dbReference>
<evidence type="ECO:0000256" key="1">
    <source>
        <dbReference type="ARBA" id="ARBA00004175"/>
    </source>
</evidence>
<dbReference type="PANTHER" id="PTHR45819">
    <property type="entry name" value="CENTAURIN-GAMMA-1A"/>
    <property type="match status" value="1"/>
</dbReference>
<dbReference type="Gene3D" id="3.40.50.300">
    <property type="entry name" value="P-loop containing nucleotide triphosphate hydrolases"/>
    <property type="match status" value="1"/>
</dbReference>
<dbReference type="PROSITE" id="PS50003">
    <property type="entry name" value="PH_DOMAIN"/>
    <property type="match status" value="1"/>
</dbReference>
<organism evidence="23 24">
    <name type="scientific">Oedothorax gibbosus</name>
    <dbReference type="NCBI Taxonomy" id="931172"/>
    <lineage>
        <taxon>Eukaryota</taxon>
        <taxon>Metazoa</taxon>
        <taxon>Ecdysozoa</taxon>
        <taxon>Arthropoda</taxon>
        <taxon>Chelicerata</taxon>
        <taxon>Arachnida</taxon>
        <taxon>Araneae</taxon>
        <taxon>Araneomorphae</taxon>
        <taxon>Entelegynae</taxon>
        <taxon>Araneoidea</taxon>
        <taxon>Linyphiidae</taxon>
        <taxon>Erigoninae</taxon>
        <taxon>Oedothorax</taxon>
    </lineage>
</organism>
<keyword evidence="13" id="KW-0862">Zinc</keyword>
<dbReference type="FunFam" id="1.10.220.150:FF:000001">
    <property type="entry name" value="Arf-GAP with GTPase, ANK repeat and PH domain-containing protein 1"/>
    <property type="match status" value="1"/>
</dbReference>
<dbReference type="PROSITE" id="PS50088">
    <property type="entry name" value="ANK_REPEAT"/>
    <property type="match status" value="1"/>
</dbReference>
<dbReference type="FunFam" id="2.30.29.30:FF:000109">
    <property type="entry name" value="Arf-GAP with GTPase, ANK repeat and PH domain-containing protein 1"/>
    <property type="match status" value="1"/>
</dbReference>
<reference evidence="23 24" key="1">
    <citation type="journal article" date="2022" name="Nat. Ecol. Evol.">
        <title>A masculinizing supergene underlies an exaggerated male reproductive morph in a spider.</title>
        <authorList>
            <person name="Hendrickx F."/>
            <person name="De Corte Z."/>
            <person name="Sonet G."/>
            <person name="Van Belleghem S.M."/>
            <person name="Kostlbacher S."/>
            <person name="Vangestel C."/>
        </authorList>
    </citation>
    <scope>NUCLEOTIDE SEQUENCE [LARGE SCALE GENOMIC DNA]</scope>
    <source>
        <strain evidence="23">W744_W776</strain>
    </source>
</reference>
<evidence type="ECO:0000256" key="18">
    <source>
        <dbReference type="PROSITE-ProRule" id="PRU00023"/>
    </source>
</evidence>
<dbReference type="SMART" id="SM00174">
    <property type="entry name" value="RHO"/>
    <property type="match status" value="1"/>
</dbReference>
<dbReference type="Pfam" id="PF00071">
    <property type="entry name" value="Ras"/>
    <property type="match status" value="1"/>
</dbReference>
<feature type="compositionally biased region" description="Polar residues" evidence="20">
    <location>
        <begin position="256"/>
        <end position="300"/>
    </location>
</feature>
<dbReference type="Gene3D" id="1.25.40.20">
    <property type="entry name" value="Ankyrin repeat-containing domain"/>
    <property type="match status" value="1"/>
</dbReference>
<dbReference type="InterPro" id="IPR038508">
    <property type="entry name" value="ArfGAP_dom_sf"/>
</dbReference>
<evidence type="ECO:0000256" key="14">
    <source>
        <dbReference type="ARBA" id="ARBA00023028"/>
    </source>
</evidence>
<dbReference type="GO" id="GO:0090729">
    <property type="term" value="F:toxin activity"/>
    <property type="evidence" value="ECO:0007669"/>
    <property type="project" value="UniProtKB-KW"/>
</dbReference>
<proteinExistence type="inferred from homology"/>
<dbReference type="InterPro" id="IPR001806">
    <property type="entry name" value="Small_GTPase"/>
</dbReference>
<keyword evidence="15 18" id="KW-0040">ANK repeat</keyword>
<evidence type="ECO:0000256" key="20">
    <source>
        <dbReference type="SAM" id="MobiDB-lite"/>
    </source>
</evidence>
<dbReference type="PROSITE" id="PS50297">
    <property type="entry name" value="ANK_REP_REGION"/>
    <property type="match status" value="1"/>
</dbReference>
<dbReference type="Proteomes" id="UP000827092">
    <property type="component" value="Unassembled WGS sequence"/>
</dbReference>
<evidence type="ECO:0000256" key="5">
    <source>
        <dbReference type="ARBA" id="ARBA00022483"/>
    </source>
</evidence>
<dbReference type="PROSITE" id="PS51421">
    <property type="entry name" value="RAS"/>
    <property type="match status" value="1"/>
</dbReference>
<keyword evidence="5" id="KW-0268">Exocytosis</keyword>
<dbReference type="EMBL" id="JAFNEN010000103">
    <property type="protein sequence ID" value="KAG8194400.1"/>
    <property type="molecule type" value="Genomic_DNA"/>
</dbReference>
<dbReference type="GO" id="GO:0005576">
    <property type="term" value="C:extracellular region"/>
    <property type="evidence" value="ECO:0007669"/>
    <property type="project" value="UniProtKB-SubCell"/>
</dbReference>
<keyword evidence="14" id="KW-0638">Presynaptic neurotoxin</keyword>
<dbReference type="GO" id="GO:0005096">
    <property type="term" value="F:GTPase activator activity"/>
    <property type="evidence" value="ECO:0007669"/>
    <property type="project" value="UniProtKB-KW"/>
</dbReference>
<feature type="compositionally biased region" description="Basic and acidic residues" evidence="20">
    <location>
        <begin position="368"/>
        <end position="378"/>
    </location>
</feature>
<dbReference type="Pfam" id="PF01412">
    <property type="entry name" value="ArfGap"/>
    <property type="match status" value="1"/>
</dbReference>
<dbReference type="SUPFAM" id="SSF48403">
    <property type="entry name" value="Ankyrin repeat"/>
    <property type="match status" value="1"/>
</dbReference>
<keyword evidence="17" id="KW-1053">Target membrane</keyword>
<keyword evidence="6" id="KW-0964">Secreted</keyword>
<dbReference type="GO" id="GO:0003924">
    <property type="term" value="F:GTPase activity"/>
    <property type="evidence" value="ECO:0007669"/>
    <property type="project" value="InterPro"/>
</dbReference>
<feature type="domain" description="PH" evidence="21">
    <location>
        <begin position="387"/>
        <end position="569"/>
    </location>
</feature>
<evidence type="ECO:0000256" key="12">
    <source>
        <dbReference type="ARBA" id="ARBA00022771"/>
    </source>
</evidence>
<dbReference type="InterPro" id="IPR001849">
    <property type="entry name" value="PH_domain"/>
</dbReference>
<dbReference type="PANTHER" id="PTHR45819:SF5">
    <property type="entry name" value="CENTAURIN-GAMMA-1A"/>
    <property type="match status" value="1"/>
</dbReference>
<dbReference type="Gene3D" id="1.10.220.150">
    <property type="entry name" value="Arf GTPase activating protein"/>
    <property type="match status" value="1"/>
</dbReference>
<evidence type="ECO:0008006" key="25">
    <source>
        <dbReference type="Google" id="ProtNLM"/>
    </source>
</evidence>
<dbReference type="PRINTS" id="PR00405">
    <property type="entry name" value="REVINTRACTNG"/>
</dbReference>
<dbReference type="PROSITE" id="PS50115">
    <property type="entry name" value="ARFGAP"/>
    <property type="match status" value="1"/>
</dbReference>
<comment type="subcellular location">
    <subcellularLocation>
        <location evidence="2">Secreted</location>
    </subcellularLocation>
    <subcellularLocation>
        <location evidence="1">Target cell membrane</location>
    </subcellularLocation>
</comment>
<evidence type="ECO:0000259" key="22">
    <source>
        <dbReference type="PROSITE" id="PS50115"/>
    </source>
</evidence>
<protein>
    <recommendedName>
        <fullName evidence="25">Centaurin-gamma-1A</fullName>
    </recommendedName>
</protein>
<dbReference type="CDD" id="cd08836">
    <property type="entry name" value="ArfGap_AGAP"/>
    <property type="match status" value="1"/>
</dbReference>
<comment type="similarity">
    <text evidence="3">Belongs to the centaurin gamma-like family.</text>
</comment>
<dbReference type="CDD" id="cd01250">
    <property type="entry name" value="PH_AGAP"/>
    <property type="match status" value="1"/>
</dbReference>
<dbReference type="SMART" id="SM00175">
    <property type="entry name" value="RAB"/>
    <property type="match status" value="1"/>
</dbReference>
<feature type="region of interest" description="Disordered" evidence="20">
    <location>
        <begin position="338"/>
        <end position="384"/>
    </location>
</feature>
<evidence type="ECO:0000256" key="2">
    <source>
        <dbReference type="ARBA" id="ARBA00004613"/>
    </source>
</evidence>
<dbReference type="InterPro" id="IPR011993">
    <property type="entry name" value="PH-like_dom_sf"/>
</dbReference>
<feature type="compositionally biased region" description="Low complexity" evidence="20">
    <location>
        <begin position="345"/>
        <end position="354"/>
    </location>
</feature>
<evidence type="ECO:0000256" key="6">
    <source>
        <dbReference type="ARBA" id="ARBA00022525"/>
    </source>
</evidence>
<evidence type="ECO:0000256" key="17">
    <source>
        <dbReference type="ARBA" id="ARBA00023298"/>
    </source>
</evidence>
<dbReference type="GO" id="GO:0005525">
    <property type="term" value="F:GTP binding"/>
    <property type="evidence" value="ECO:0007669"/>
    <property type="project" value="UniProtKB-KW"/>
</dbReference>
<keyword evidence="11" id="KW-0547">Nucleotide-binding</keyword>
<feature type="repeat" description="ANK" evidence="18">
    <location>
        <begin position="750"/>
        <end position="782"/>
    </location>
</feature>
<dbReference type="GO" id="GO:0044231">
    <property type="term" value="C:host cell presynaptic membrane"/>
    <property type="evidence" value="ECO:0007669"/>
    <property type="project" value="UniProtKB-KW"/>
</dbReference>
<feature type="domain" description="Arf-GAP" evidence="22">
    <location>
        <begin position="591"/>
        <end position="712"/>
    </location>
</feature>
<evidence type="ECO:0000256" key="10">
    <source>
        <dbReference type="ARBA" id="ARBA00022723"/>
    </source>
</evidence>
<evidence type="ECO:0000256" key="9">
    <source>
        <dbReference type="ARBA" id="ARBA00022699"/>
    </source>
</evidence>
<comment type="caution">
    <text evidence="23">The sequence shown here is derived from an EMBL/GenBank/DDBJ whole genome shotgun (WGS) entry which is preliminary data.</text>
</comment>
<evidence type="ECO:0000313" key="24">
    <source>
        <dbReference type="Proteomes" id="UP000827092"/>
    </source>
</evidence>
<dbReference type="PROSITE" id="PS51419">
    <property type="entry name" value="RAB"/>
    <property type="match status" value="1"/>
</dbReference>
<evidence type="ECO:0000256" key="8">
    <source>
        <dbReference type="ARBA" id="ARBA00022656"/>
    </source>
</evidence>
<feature type="region of interest" description="Disordered" evidence="20">
    <location>
        <begin position="239"/>
        <end position="325"/>
    </location>
</feature>
<evidence type="ECO:0000256" key="16">
    <source>
        <dbReference type="ARBA" id="ARBA00023134"/>
    </source>
</evidence>
<dbReference type="InterPro" id="IPR051282">
    <property type="entry name" value="Arf-GAP_GTPase_ANK_PH"/>
</dbReference>
<keyword evidence="7" id="KW-0472">Membrane</keyword>
<keyword evidence="10" id="KW-0479">Metal-binding</keyword>
<dbReference type="FunFam" id="3.40.50.300:FF:000178">
    <property type="entry name" value="Arf-GAP with GTPase, ANK repeat and PH domain-containing protein 1"/>
    <property type="match status" value="1"/>
</dbReference>
<dbReference type="CDD" id="cd04103">
    <property type="entry name" value="Centaurin_gamma"/>
    <property type="match status" value="1"/>
</dbReference>
<name>A0AAV6VCA9_9ARAC</name>
<evidence type="ECO:0000256" key="3">
    <source>
        <dbReference type="ARBA" id="ARBA00005430"/>
    </source>
</evidence>
<keyword evidence="7" id="KW-1052">Target cell membrane</keyword>
<dbReference type="InterPro" id="IPR002110">
    <property type="entry name" value="Ankyrin_rpt"/>
</dbReference>
<evidence type="ECO:0000259" key="21">
    <source>
        <dbReference type="PROSITE" id="PS50003"/>
    </source>
</evidence>
<dbReference type="GO" id="GO:0006887">
    <property type="term" value="P:exocytosis"/>
    <property type="evidence" value="ECO:0007669"/>
    <property type="project" value="UniProtKB-KW"/>
</dbReference>
<keyword evidence="16" id="KW-0342">GTP-binding</keyword>
<accession>A0AAV6VCA9</accession>